<evidence type="ECO:0000313" key="5">
    <source>
        <dbReference type="EMBL" id="OMJ17905.1"/>
    </source>
</evidence>
<feature type="region of interest" description="Disordered" evidence="4">
    <location>
        <begin position="1"/>
        <end position="26"/>
    </location>
</feature>
<dbReference type="GO" id="GO:0000502">
    <property type="term" value="C:proteasome complex"/>
    <property type="evidence" value="ECO:0007669"/>
    <property type="project" value="UniProtKB-KW"/>
</dbReference>
<evidence type="ECO:0000256" key="1">
    <source>
        <dbReference type="ARBA" id="ARBA00006199"/>
    </source>
</evidence>
<comment type="similarity">
    <text evidence="1 3">Belongs to the cut8/STS1 family.</text>
</comment>
<evidence type="ECO:0000256" key="2">
    <source>
        <dbReference type="ARBA" id="ARBA00023242"/>
    </source>
</evidence>
<evidence type="ECO:0000313" key="6">
    <source>
        <dbReference type="Proteomes" id="UP000187429"/>
    </source>
</evidence>
<keyword evidence="3" id="KW-0813">Transport</keyword>
<keyword evidence="2 3" id="KW-0539">Nucleus</keyword>
<evidence type="ECO:0000256" key="3">
    <source>
        <dbReference type="RuleBase" id="RU368013"/>
    </source>
</evidence>
<dbReference type="GO" id="GO:0070628">
    <property type="term" value="F:proteasome binding"/>
    <property type="evidence" value="ECO:0007669"/>
    <property type="project" value="TreeGrafter"/>
</dbReference>
<dbReference type="Pfam" id="PF08559">
    <property type="entry name" value="Cut8"/>
    <property type="match status" value="1"/>
</dbReference>
<comment type="subunit">
    <text evidence="3">Binds the proteasome.</text>
</comment>
<dbReference type="GO" id="GO:0031965">
    <property type="term" value="C:nuclear membrane"/>
    <property type="evidence" value="ECO:0007669"/>
    <property type="project" value="TreeGrafter"/>
</dbReference>
<reference evidence="6" key="1">
    <citation type="submission" date="2017-01" db="EMBL/GenBank/DDBJ databases">
        <authorList>
            <person name="Wang Y."/>
            <person name="White M."/>
            <person name="Kvist S."/>
            <person name="Moncalvo J.-M."/>
        </authorList>
    </citation>
    <scope>NUCLEOTIDE SEQUENCE [LARGE SCALE GENOMIC DNA]</scope>
    <source>
        <strain evidence="6">ID-206-W2</strain>
    </source>
</reference>
<feature type="compositionally biased region" description="Polar residues" evidence="4">
    <location>
        <begin position="1"/>
        <end position="24"/>
    </location>
</feature>
<feature type="region of interest" description="Disordered" evidence="4">
    <location>
        <begin position="110"/>
        <end position="164"/>
    </location>
</feature>
<dbReference type="GO" id="GO:0005737">
    <property type="term" value="C:cytoplasm"/>
    <property type="evidence" value="ECO:0007669"/>
    <property type="project" value="UniProtKB-SubCell"/>
</dbReference>
<accession>A0A1R1XTG4</accession>
<organism evidence="5 6">
    <name type="scientific">Smittium culicis</name>
    <dbReference type="NCBI Taxonomy" id="133412"/>
    <lineage>
        <taxon>Eukaryota</taxon>
        <taxon>Fungi</taxon>
        <taxon>Fungi incertae sedis</taxon>
        <taxon>Zoopagomycota</taxon>
        <taxon>Kickxellomycotina</taxon>
        <taxon>Harpellomycetes</taxon>
        <taxon>Harpellales</taxon>
        <taxon>Legeriomycetaceae</taxon>
        <taxon>Smittium</taxon>
    </lineage>
</organism>
<comment type="caution">
    <text evidence="5">The sequence shown here is derived from an EMBL/GenBank/DDBJ whole genome shotgun (WGS) entry which is preliminary data.</text>
</comment>
<dbReference type="PANTHER" id="PTHR28032">
    <property type="entry name" value="FI02826P"/>
    <property type="match status" value="1"/>
</dbReference>
<keyword evidence="3" id="KW-0963">Cytoplasm</keyword>
<dbReference type="GO" id="GO:0031144">
    <property type="term" value="P:proteasome localization"/>
    <property type="evidence" value="ECO:0007669"/>
    <property type="project" value="UniProtKB-UniRule"/>
</dbReference>
<dbReference type="EMBL" id="LSSM01003433">
    <property type="protein sequence ID" value="OMJ17905.1"/>
    <property type="molecule type" value="Genomic_DNA"/>
</dbReference>
<protein>
    <recommendedName>
        <fullName evidence="3">Tethering factor for nuclear proteasome STS1</fullName>
    </recommendedName>
</protein>
<dbReference type="AlphaFoldDB" id="A0A1R1XTG4"/>
<dbReference type="Gene3D" id="1.20.58.1590">
    <property type="entry name" value="Tethering factor for nuclear proteasome Cut8/Sts1"/>
    <property type="match status" value="1"/>
</dbReference>
<feature type="region of interest" description="Disordered" evidence="4">
    <location>
        <begin position="42"/>
        <end position="69"/>
    </location>
</feature>
<comment type="subcellular location">
    <subcellularLocation>
        <location evidence="3">Cytoplasm</location>
    </subcellularLocation>
    <subcellularLocation>
        <location evidence="3">Nucleus</location>
    </subcellularLocation>
</comment>
<dbReference type="InterPro" id="IPR013868">
    <property type="entry name" value="Cut8/Sts1_fam"/>
</dbReference>
<feature type="compositionally biased region" description="Polar residues" evidence="4">
    <location>
        <begin position="46"/>
        <end position="55"/>
    </location>
</feature>
<dbReference type="GO" id="GO:0071630">
    <property type="term" value="P:nuclear protein quality control by the ubiquitin-proteasome system"/>
    <property type="evidence" value="ECO:0007669"/>
    <property type="project" value="UniProtKB-UniRule"/>
</dbReference>
<keyword evidence="5" id="KW-0647">Proteasome</keyword>
<comment type="function">
    <text evidence="3">Involved in ubiquitin-mediated protein degradation. Regulatory factor in the ubiquitin/proteasome pathway that controls the turnover of proteasome substrates. Targets proteasomes to the nucleus and facilitates the degradation of nuclear proteins.</text>
</comment>
<proteinExistence type="inferred from homology"/>
<gene>
    <name evidence="5" type="ORF">AYI69_g7247</name>
</gene>
<feature type="compositionally biased region" description="Polar residues" evidence="4">
    <location>
        <begin position="121"/>
        <end position="142"/>
    </location>
</feature>
<dbReference type="OrthoDB" id="10061064at2759"/>
<dbReference type="PANTHER" id="PTHR28032:SF1">
    <property type="entry name" value="FI02826P"/>
    <property type="match status" value="1"/>
</dbReference>
<keyword evidence="3" id="KW-0653">Protein transport</keyword>
<name>A0A1R1XTG4_9FUNG</name>
<dbReference type="Proteomes" id="UP000187429">
    <property type="component" value="Unassembled WGS sequence"/>
</dbReference>
<sequence length="429" mass="47971">MQNPINEVSAFNKSNTPNSINGFGSSLAPKWGAGLTPISGFANPCNPFSTPQNQYSSSISLDSSKQDNKRKMSFEDEYMSNNHSSDISKPKRSFERKLLSNSKLNRHTSSFFPSDHSFSPEKNSPVNSSAYDTSQDYHSSGLPNFHKSSSKKRSKTSNCSPQGINLDKLLEPLEKKDLLQILLKLVEKNRNLEKDLRESLPTPTIASACSQLQRLESIMQNSVPYTKAGPVYNEYTYNRLKSALEELHNTIVMYVDHFCQGGLVELPGGSHHPSFTQIVTHPSEWFELLNYATGIVCRMPTWDNPSYNHIRTDSLKYMSNAWLRAITATFQWVENGHVLGQDMVSSWGKSLSEFSVSCRITDMFSAPILAFSQQLGWMTENYNSSFLISKSQAHSNFSNAFSMSSLPLSDSTPSGNNRPSSFGFAWPAN</sequence>
<dbReference type="GO" id="GO:0015031">
    <property type="term" value="P:protein transport"/>
    <property type="evidence" value="ECO:0007669"/>
    <property type="project" value="UniProtKB-UniRule"/>
</dbReference>
<keyword evidence="6" id="KW-1185">Reference proteome</keyword>
<dbReference type="InterPro" id="IPR038422">
    <property type="entry name" value="Cut8/Sts1_sf"/>
</dbReference>
<evidence type="ECO:0000256" key="4">
    <source>
        <dbReference type="SAM" id="MobiDB-lite"/>
    </source>
</evidence>